<evidence type="ECO:0000313" key="3">
    <source>
        <dbReference type="Proteomes" id="UP001309876"/>
    </source>
</evidence>
<accession>A0AAN7STI7</accession>
<sequence>MFRLERIPFRGQNGQNGQDNASTSPDAGRENVAEDARLSKDVKDLRDRLDQMMDMFKNQFQRISLSAMKNLTRPHSKKAIQKTNTTTKDYTSTIHRTGEKLRNLVATQADDISAIKTDLRKTEKNHQTNQTWLHKRILEQQGVMNAQQAQMNNMVGLQQKTFEEIKTLEGQVAWLRNEMWQLSGRSGTPINQAGSGGNTGSGGNGGGGGGGNTNGANGTGGTRSGGGNAGTQNGGQGEKPTVVEDSDDEL</sequence>
<reference evidence="2 3" key="1">
    <citation type="submission" date="2023-08" db="EMBL/GenBank/DDBJ databases">
        <title>Black Yeasts Isolated from many extreme environments.</title>
        <authorList>
            <person name="Coleine C."/>
            <person name="Stajich J.E."/>
            <person name="Selbmann L."/>
        </authorList>
    </citation>
    <scope>NUCLEOTIDE SEQUENCE [LARGE SCALE GENOMIC DNA]</scope>
    <source>
        <strain evidence="2 3">CCFEE 5910</strain>
    </source>
</reference>
<keyword evidence="3" id="KW-1185">Reference proteome</keyword>
<comment type="caution">
    <text evidence="2">The sequence shown here is derived from an EMBL/GenBank/DDBJ whole genome shotgun (WGS) entry which is preliminary data.</text>
</comment>
<dbReference type="AlphaFoldDB" id="A0AAN7STI7"/>
<feature type="compositionally biased region" description="Gly residues" evidence="1">
    <location>
        <begin position="194"/>
        <end position="237"/>
    </location>
</feature>
<organism evidence="2 3">
    <name type="scientific">Lithohypha guttulata</name>
    <dbReference type="NCBI Taxonomy" id="1690604"/>
    <lineage>
        <taxon>Eukaryota</taxon>
        <taxon>Fungi</taxon>
        <taxon>Dikarya</taxon>
        <taxon>Ascomycota</taxon>
        <taxon>Pezizomycotina</taxon>
        <taxon>Eurotiomycetes</taxon>
        <taxon>Chaetothyriomycetidae</taxon>
        <taxon>Chaetothyriales</taxon>
        <taxon>Trichomeriaceae</taxon>
        <taxon>Lithohypha</taxon>
    </lineage>
</organism>
<dbReference type="EMBL" id="JAVRRJ010000011">
    <property type="protein sequence ID" value="KAK5080971.1"/>
    <property type="molecule type" value="Genomic_DNA"/>
</dbReference>
<dbReference type="Proteomes" id="UP001309876">
    <property type="component" value="Unassembled WGS sequence"/>
</dbReference>
<feature type="region of interest" description="Disordered" evidence="1">
    <location>
        <begin position="185"/>
        <end position="250"/>
    </location>
</feature>
<evidence type="ECO:0000256" key="1">
    <source>
        <dbReference type="SAM" id="MobiDB-lite"/>
    </source>
</evidence>
<evidence type="ECO:0000313" key="2">
    <source>
        <dbReference type="EMBL" id="KAK5080971.1"/>
    </source>
</evidence>
<proteinExistence type="predicted"/>
<feature type="region of interest" description="Disordered" evidence="1">
    <location>
        <begin position="1"/>
        <end position="37"/>
    </location>
</feature>
<name>A0AAN7STI7_9EURO</name>
<feature type="compositionally biased region" description="Polar residues" evidence="1">
    <location>
        <begin position="12"/>
        <end position="25"/>
    </location>
</feature>
<protein>
    <submittedName>
        <fullName evidence="2">Uncharacterized protein</fullName>
    </submittedName>
</protein>
<gene>
    <name evidence="2" type="ORF">LTR05_008288</name>
</gene>
<feature type="compositionally biased region" description="Basic and acidic residues" evidence="1">
    <location>
        <begin position="27"/>
        <end position="37"/>
    </location>
</feature>